<evidence type="ECO:0000313" key="3">
    <source>
        <dbReference type="Proteomes" id="UP000650524"/>
    </source>
</evidence>
<comment type="caution">
    <text evidence="2">The sequence shown here is derived from an EMBL/GenBank/DDBJ whole genome shotgun (WGS) entry which is preliminary data.</text>
</comment>
<dbReference type="Proteomes" id="UP000650524">
    <property type="component" value="Unassembled WGS sequence"/>
</dbReference>
<dbReference type="Gene3D" id="3.60.15.10">
    <property type="entry name" value="Ribonuclease Z/Hydroxyacylglutathione hydrolase-like"/>
    <property type="match status" value="1"/>
</dbReference>
<accession>A0A8J6N468</accession>
<dbReference type="PANTHER" id="PTHR42663">
    <property type="entry name" value="HYDROLASE C777.06C-RELATED-RELATED"/>
    <property type="match status" value="1"/>
</dbReference>
<reference evidence="2 3" key="1">
    <citation type="submission" date="2020-08" db="EMBL/GenBank/DDBJ databases">
        <title>Bridging the membrane lipid divide: bacteria of the FCB group superphylum have the potential to synthesize archaeal ether lipids.</title>
        <authorList>
            <person name="Villanueva L."/>
            <person name="Von Meijenfeldt F.A.B."/>
            <person name="Westbye A.B."/>
            <person name="Yadav S."/>
            <person name="Hopmans E.C."/>
            <person name="Dutilh B.E."/>
            <person name="Sinninghe Damste J.S."/>
        </authorList>
    </citation>
    <scope>NUCLEOTIDE SEQUENCE [LARGE SCALE GENOMIC DNA]</scope>
    <source>
        <strain evidence="2">NIOZ-UU27</strain>
    </source>
</reference>
<dbReference type="InterPro" id="IPR001279">
    <property type="entry name" value="Metallo-B-lactamas"/>
</dbReference>
<name>A0A8J6N468_9DELT</name>
<dbReference type="InterPro" id="IPR036866">
    <property type="entry name" value="RibonucZ/Hydroxyglut_hydro"/>
</dbReference>
<dbReference type="Pfam" id="PF12706">
    <property type="entry name" value="Lactamase_B_2"/>
    <property type="match status" value="1"/>
</dbReference>
<dbReference type="SUPFAM" id="SSF56281">
    <property type="entry name" value="Metallo-hydrolase/oxidoreductase"/>
    <property type="match status" value="1"/>
</dbReference>
<evidence type="ECO:0000313" key="2">
    <source>
        <dbReference type="EMBL" id="MBC8179276.1"/>
    </source>
</evidence>
<evidence type="ECO:0000259" key="1">
    <source>
        <dbReference type="Pfam" id="PF12706"/>
    </source>
</evidence>
<organism evidence="2 3">
    <name type="scientific">Candidatus Desulfacyla euxinica</name>
    <dbReference type="NCBI Taxonomy" id="2841693"/>
    <lineage>
        <taxon>Bacteria</taxon>
        <taxon>Deltaproteobacteria</taxon>
        <taxon>Candidatus Desulfacyla</taxon>
    </lineage>
</organism>
<proteinExistence type="predicted"/>
<dbReference type="PANTHER" id="PTHR42663:SF4">
    <property type="entry name" value="SLL1036 PROTEIN"/>
    <property type="match status" value="1"/>
</dbReference>
<gene>
    <name evidence="2" type="ORF">H8E19_17880</name>
</gene>
<sequence length="281" mass="31551">MKVKFWGTRGSIAAPGKDTIFYGGNTCCVEIDLECGKKVIIDTGTGIRPLGDRMIAQEEKVEIHLLLTHAHWDHLQGFPFFDPIFNPDTKIHVDGARACIKGLRAIFENNVGDIFFPVRFGELKAQISYIDKLCHGPLKIEDVIIDAIPLHHPQGGLGFRFQEGDKRLIFITDNELTEDAPAGRRPEDYVRFCRDADVLIHDSQFTPDEIPNHKGWGHSDYATTLDLALKAHAKRLVLFHHAPFRKDSEVTAIKAHCEDLAAKNRTDIMIDAAKEGSEFTL</sequence>
<protein>
    <submittedName>
        <fullName evidence="2">MBL fold metallo-hydrolase</fullName>
    </submittedName>
</protein>
<dbReference type="CDD" id="cd07715">
    <property type="entry name" value="TaR3-like_MBL-fold"/>
    <property type="match status" value="1"/>
</dbReference>
<dbReference type="AlphaFoldDB" id="A0A8J6N468"/>
<dbReference type="EMBL" id="JACNJD010000366">
    <property type="protein sequence ID" value="MBC8179276.1"/>
    <property type="molecule type" value="Genomic_DNA"/>
</dbReference>
<feature type="domain" description="Metallo-beta-lactamase" evidence="1">
    <location>
        <begin position="38"/>
        <end position="241"/>
    </location>
</feature>